<keyword evidence="3" id="KW-1185">Reference proteome</keyword>
<dbReference type="AlphaFoldDB" id="A0A7W6Q6T5"/>
<dbReference type="RefSeq" id="WP_152540572.1">
    <property type="nucleotide sequence ID" value="NZ_JACIFU010000003.1"/>
</dbReference>
<protein>
    <submittedName>
        <fullName evidence="2">Uncharacterized protein</fullName>
    </submittedName>
</protein>
<evidence type="ECO:0000313" key="3">
    <source>
        <dbReference type="Proteomes" id="UP000565745"/>
    </source>
</evidence>
<dbReference type="Proteomes" id="UP000565745">
    <property type="component" value="Unassembled WGS sequence"/>
</dbReference>
<feature type="region of interest" description="Disordered" evidence="1">
    <location>
        <begin position="1"/>
        <end position="136"/>
    </location>
</feature>
<accession>A0A7W6Q6T5</accession>
<feature type="compositionally biased region" description="Polar residues" evidence="1">
    <location>
        <begin position="34"/>
        <end position="43"/>
    </location>
</feature>
<comment type="caution">
    <text evidence="2">The sequence shown here is derived from an EMBL/GenBank/DDBJ whole genome shotgun (WGS) entry which is preliminary data.</text>
</comment>
<proteinExistence type="predicted"/>
<sequence>MSSILLANPFPAPQMPTGQPHIDPGAALDLAPVQTAQTSNKSDGSASNSGSGAGGSNQADTVALIKANDTGKWSRPPNATGSSVVNAQSSDPSEPQYDTNEEGELRTDLPGSNLPEVEMPDPLPTSPFLKGREDVA</sequence>
<evidence type="ECO:0000313" key="2">
    <source>
        <dbReference type="EMBL" id="MBB4175177.1"/>
    </source>
</evidence>
<organism evidence="2 3">
    <name type="scientific">Sulfitobacter noctilucicola</name>
    <dbReference type="NCBI Taxonomy" id="1342301"/>
    <lineage>
        <taxon>Bacteria</taxon>
        <taxon>Pseudomonadati</taxon>
        <taxon>Pseudomonadota</taxon>
        <taxon>Alphaproteobacteria</taxon>
        <taxon>Rhodobacterales</taxon>
        <taxon>Roseobacteraceae</taxon>
        <taxon>Sulfitobacter</taxon>
    </lineage>
</organism>
<dbReference type="OrthoDB" id="7728424at2"/>
<dbReference type="EMBL" id="JACIFU010000003">
    <property type="protein sequence ID" value="MBB4175177.1"/>
    <property type="molecule type" value="Genomic_DNA"/>
</dbReference>
<gene>
    <name evidence="2" type="ORF">GGR93_002965</name>
</gene>
<evidence type="ECO:0000256" key="1">
    <source>
        <dbReference type="SAM" id="MobiDB-lite"/>
    </source>
</evidence>
<reference evidence="2 3" key="1">
    <citation type="submission" date="2020-08" db="EMBL/GenBank/DDBJ databases">
        <title>Genomic Encyclopedia of Type Strains, Phase IV (KMG-IV): sequencing the most valuable type-strain genomes for metagenomic binning, comparative biology and taxonomic classification.</title>
        <authorList>
            <person name="Goeker M."/>
        </authorList>
    </citation>
    <scope>NUCLEOTIDE SEQUENCE [LARGE SCALE GENOMIC DNA]</scope>
    <source>
        <strain evidence="2 3">DSM 101015</strain>
    </source>
</reference>
<name>A0A7W6Q6T5_9RHOB</name>
<feature type="compositionally biased region" description="Polar residues" evidence="1">
    <location>
        <begin position="77"/>
        <end position="98"/>
    </location>
</feature>